<dbReference type="GO" id="GO:0016020">
    <property type="term" value="C:membrane"/>
    <property type="evidence" value="ECO:0007669"/>
    <property type="project" value="UniProtKB-SubCell"/>
</dbReference>
<keyword evidence="5 7" id="KW-0472">Membrane</keyword>
<evidence type="ECO:0000256" key="6">
    <source>
        <dbReference type="SAM" id="MobiDB-lite"/>
    </source>
</evidence>
<sequence>MQQSPFENIFNIIGGLSEGNEKPMKHGFYNAFALFILTICCVAVYVLFLILEPFFKPLFWALLVGSILHPFKYKLSKKLKSWFEGLDRSNTSVVFGLMTIPVNVINFASDTVGEQFKEHYKAVLSLLSAIFVAPWLYNAVPRSFACMFWQFTSFIGYSTTLLINFSSSYITLTVALAYFISVSTLWTPDRAGVFRKTALLLWLVITGFFAGLTGSFQVYMFVLLQIVGVTGFAIEVLDVHKTLLMKDPEASMLTAFNNTLLNIDCKEKEAESPSEKSSDQDQQNSIDQDSPSEKDVSPVTPDTIPKRGSWTGTDPPHSSPRHAKMLFKTRTMSTLPLSNIKHKTPYESRLLASFRQRSLDENYMRNHFDTDDETALYFKLLFFGCFCMLVWKHIWLLPVLLFFLGIHVMKRLLDFFGVWLFCENQYNCIMAKVKDWIEDRKSAILPAHVRGMSKMAALCNRRFTDVAFDCVDTVSSCIVIIGLILFLAVGTVFICIQIYSEAIVVVQMSGSLLNSTFVQNSELHQYLPDGWEDKLDSLIDNAYTYGREGISKGVKSMLKEGDPDKIARVEQQVLEVWDRVYQSWVSGHFAAAGAGPQVDSGAVSDSWEEFVSHVSLTPVGFLKYRLNEGDSDKIAQNLKCMLKEGDPDKIARVEQQVLEVWDRVYQSWVSGHFAAAGAGPQVDSGAVSNSWDEFVSHVSLTPARILKCMLKEGDPDKIARVEQQVLEVWDRVYQSWVSGHFAAAGAGPQVDSGAVSDSWDEFVSHVSLTPGLLDFSGLISWVQNNVGTLTAIAGSVWAPLASNVSLLAGSVGAFTSLLLCGGGAIINFLINLVVFFTTLFYLLASSNALYKPVEVITQAQPNFGPRLGIALSVAINQVFRASFKMALFYGLWTWLVHNIFGAKVVYLPSAAVDEHIIHIKDFYTDDITSVTVQNCKQLKVVVDCPILQRTSRLQRFSIKNCQKIEFVTLSSSSLVQTPPEVIIDNVGQIVALPQGLFKSPSNTSERKCMGAPHLKQVLVRNAKISIVNTGAIYNVTGARLIDFTNVTIDEVQSQAIEAILGEGIYRFTMNNCRIDKLMSNSITVDAKLVTISANRFGDLKTNAVNITSDFLHITENVFGDIESNGLLIKSANSDITNNYIRTLKSNALSNVKCGINKASRRHFNFMRNTIENVEPNSLIFDFASCKSARTVILFRENRIDCRCTNIAFLNSGESPSELTSLIMNLQSNNTCLHAPCLLPVEVVKILKESAMCQLNLDPQVMCLLYYDKNGTTNKETSTSEDVTEATATFYLIKQANSPRDAPSAAMTAVDKDRLLKDSHASISNRTTVRIIFDSSKDFEETLRSTNSKKPCQKTPEKGDAPKDRCVGGQCRNSVAYDKQKALDFYKYVYAQLRPPKTESPLKT</sequence>
<feature type="transmembrane region" description="Helical" evidence="7">
    <location>
        <begin position="886"/>
        <end position="906"/>
    </location>
</feature>
<feature type="region of interest" description="Disordered" evidence="6">
    <location>
        <begin position="267"/>
        <end position="322"/>
    </location>
</feature>
<protein>
    <submittedName>
        <fullName evidence="8">(diamondback moth) hypothetical protein</fullName>
    </submittedName>
</protein>
<dbReference type="InterPro" id="IPR011050">
    <property type="entry name" value="Pectin_lyase_fold/virulence"/>
</dbReference>
<feature type="transmembrane region" description="Helical" evidence="7">
    <location>
        <begin position="817"/>
        <end position="843"/>
    </location>
</feature>
<organism evidence="8 9">
    <name type="scientific">Plutella xylostella</name>
    <name type="common">Diamondback moth</name>
    <name type="synonym">Plutella maculipennis</name>
    <dbReference type="NCBI Taxonomy" id="51655"/>
    <lineage>
        <taxon>Eukaryota</taxon>
        <taxon>Metazoa</taxon>
        <taxon>Ecdysozoa</taxon>
        <taxon>Arthropoda</taxon>
        <taxon>Hexapoda</taxon>
        <taxon>Insecta</taxon>
        <taxon>Pterygota</taxon>
        <taxon>Neoptera</taxon>
        <taxon>Endopterygota</taxon>
        <taxon>Lepidoptera</taxon>
        <taxon>Glossata</taxon>
        <taxon>Ditrysia</taxon>
        <taxon>Yponomeutoidea</taxon>
        <taxon>Plutellidae</taxon>
        <taxon>Plutella</taxon>
    </lineage>
</organism>
<feature type="compositionally biased region" description="Low complexity" evidence="6">
    <location>
        <begin position="280"/>
        <end position="289"/>
    </location>
</feature>
<accession>A0A8S4FX78</accession>
<comment type="caution">
    <text evidence="8">The sequence shown here is derived from an EMBL/GenBank/DDBJ whole genome shotgun (WGS) entry which is preliminary data.</text>
</comment>
<dbReference type="Proteomes" id="UP000653454">
    <property type="component" value="Unassembled WGS sequence"/>
</dbReference>
<evidence type="ECO:0000313" key="8">
    <source>
        <dbReference type="EMBL" id="CAG9132850.1"/>
    </source>
</evidence>
<comment type="subcellular location">
    <subcellularLocation>
        <location evidence="1">Membrane</location>
        <topology evidence="1">Multi-pass membrane protein</topology>
    </subcellularLocation>
</comment>
<comment type="similarity">
    <text evidence="2">Belongs to the autoinducer-2 exporter (AI-2E) (TC 2.A.86) family.</text>
</comment>
<dbReference type="EMBL" id="CAJHNJ030000054">
    <property type="protein sequence ID" value="CAG9132850.1"/>
    <property type="molecule type" value="Genomic_DNA"/>
</dbReference>
<dbReference type="SUPFAM" id="SSF51126">
    <property type="entry name" value="Pectin lyase-like"/>
    <property type="match status" value="1"/>
</dbReference>
<feature type="compositionally biased region" description="Basic and acidic residues" evidence="6">
    <location>
        <begin position="267"/>
        <end position="279"/>
    </location>
</feature>
<dbReference type="InterPro" id="IPR002549">
    <property type="entry name" value="AI-2E-like"/>
</dbReference>
<evidence type="ECO:0000256" key="2">
    <source>
        <dbReference type="ARBA" id="ARBA00009773"/>
    </source>
</evidence>
<name>A0A8S4FX78_PLUXY</name>
<evidence type="ECO:0000256" key="7">
    <source>
        <dbReference type="SAM" id="Phobius"/>
    </source>
</evidence>
<proteinExistence type="inferred from homology"/>
<keyword evidence="9" id="KW-1185">Reference proteome</keyword>
<dbReference type="PANTHER" id="PTHR21716">
    <property type="entry name" value="TRANSMEMBRANE PROTEIN"/>
    <property type="match status" value="1"/>
</dbReference>
<feature type="compositionally biased region" description="Basic and acidic residues" evidence="6">
    <location>
        <begin position="1354"/>
        <end position="1365"/>
    </location>
</feature>
<feature type="transmembrane region" description="Helical" evidence="7">
    <location>
        <begin position="120"/>
        <end position="137"/>
    </location>
</feature>
<feature type="region of interest" description="Disordered" evidence="6">
    <location>
        <begin position="1343"/>
        <end position="1366"/>
    </location>
</feature>
<evidence type="ECO:0000256" key="1">
    <source>
        <dbReference type="ARBA" id="ARBA00004141"/>
    </source>
</evidence>
<evidence type="ECO:0000256" key="3">
    <source>
        <dbReference type="ARBA" id="ARBA00022692"/>
    </source>
</evidence>
<feature type="transmembrane region" description="Helical" evidence="7">
    <location>
        <begin position="478"/>
        <end position="499"/>
    </location>
</feature>
<feature type="transmembrane region" description="Helical" evidence="7">
    <location>
        <begin position="28"/>
        <end position="48"/>
    </location>
</feature>
<feature type="transmembrane region" description="Helical" evidence="7">
    <location>
        <begin position="169"/>
        <end position="186"/>
    </location>
</feature>
<evidence type="ECO:0000256" key="5">
    <source>
        <dbReference type="ARBA" id="ARBA00023136"/>
    </source>
</evidence>
<feature type="transmembrane region" description="Helical" evidence="7">
    <location>
        <begin position="380"/>
        <end position="406"/>
    </location>
</feature>
<dbReference type="PANTHER" id="PTHR21716:SF4">
    <property type="entry name" value="TRANSMEMBRANE PROTEIN 245"/>
    <property type="match status" value="1"/>
</dbReference>
<feature type="transmembrane region" description="Helical" evidence="7">
    <location>
        <begin position="92"/>
        <end position="108"/>
    </location>
</feature>
<evidence type="ECO:0000256" key="4">
    <source>
        <dbReference type="ARBA" id="ARBA00022989"/>
    </source>
</evidence>
<keyword evidence="4 7" id="KW-1133">Transmembrane helix</keyword>
<keyword evidence="3 7" id="KW-0812">Transmembrane</keyword>
<evidence type="ECO:0000313" key="9">
    <source>
        <dbReference type="Proteomes" id="UP000653454"/>
    </source>
</evidence>
<reference evidence="8" key="1">
    <citation type="submission" date="2020-11" db="EMBL/GenBank/DDBJ databases">
        <authorList>
            <person name="Whiteford S."/>
        </authorList>
    </citation>
    <scope>NUCLEOTIDE SEQUENCE</scope>
</reference>
<gene>
    <name evidence="8" type="ORF">PLXY2_LOCUS11095</name>
</gene>
<feature type="transmembrane region" description="Helical" evidence="7">
    <location>
        <begin position="193"/>
        <end position="212"/>
    </location>
</feature>